<organism evidence="2 3">
    <name type="scientific">Botryotinia calthae</name>
    <dbReference type="NCBI Taxonomy" id="38488"/>
    <lineage>
        <taxon>Eukaryota</taxon>
        <taxon>Fungi</taxon>
        <taxon>Dikarya</taxon>
        <taxon>Ascomycota</taxon>
        <taxon>Pezizomycotina</taxon>
        <taxon>Leotiomycetes</taxon>
        <taxon>Helotiales</taxon>
        <taxon>Sclerotiniaceae</taxon>
        <taxon>Botryotinia</taxon>
    </lineage>
</organism>
<dbReference type="OrthoDB" id="62952at2759"/>
<sequence>MASNSDCPFLDKVPIDIRTQIYKELLVNNILGTADSVSRSASYGADAKYGLSPHVLRVCHQIYVEASDVLYKENTFYMACLRVDNHLYMNLDMDGGSDDEDSSAVLCVEGPLVELSPITRYLNNQRRMPFPIPNLGNHSTISRVGKWRLVISRRVFSGASSEPTWNWSLRDFCEAISQNSLISLEVLILPCGLDYGGTSICSFDSCEQILKPMRILRNVQTCALKESCATDVPDIIKFNEDEWVEKFREINGALAEIPTDLKVEIETLTTGQQPRDVRHMMHKNLVAYARTFERHRPYRMQIGLRREDITQLDSRCLEYAEFLDTGSFNPFIEPTLHPLEFELRNCQDAVMNSGEDEWIFKEHRKHALTYLERQWNQIMVANHRLTTFIKQHKVPGGIFDAVERKKEKLGFSNNPWEMRDPDREQKICLALVYLKRYAKAFKRHTTSAIEAQVLSQRDLYNSHYKTLPRDRLIKHLMTDHQFGKIRHFITKFSTAVDMCDRQYLEMLTARKALFDHDGLGEYECGDFNLHKELSGEMIDWCVNERDLTPQDSSDADDDYGEVSDDGSDWSNYY</sequence>
<comment type="caution">
    <text evidence="2">The sequence shown here is derived from an EMBL/GenBank/DDBJ whole genome shotgun (WGS) entry which is preliminary data.</text>
</comment>
<dbReference type="Proteomes" id="UP000297299">
    <property type="component" value="Unassembled WGS sequence"/>
</dbReference>
<keyword evidence="3" id="KW-1185">Reference proteome</keyword>
<evidence type="ECO:0000256" key="1">
    <source>
        <dbReference type="SAM" id="MobiDB-lite"/>
    </source>
</evidence>
<dbReference type="AlphaFoldDB" id="A0A4Y8CZW6"/>
<reference evidence="2 3" key="1">
    <citation type="submission" date="2017-11" db="EMBL/GenBank/DDBJ databases">
        <title>Comparative genomics of Botrytis spp.</title>
        <authorList>
            <person name="Valero-Jimenez C.A."/>
            <person name="Tapia P."/>
            <person name="Veloso J."/>
            <person name="Silva-Moreno E."/>
            <person name="Staats M."/>
            <person name="Valdes J.H."/>
            <person name="Van Kan J.A.L."/>
        </authorList>
    </citation>
    <scope>NUCLEOTIDE SEQUENCE [LARGE SCALE GENOMIC DNA]</scope>
    <source>
        <strain evidence="2 3">MUCL2830</strain>
    </source>
</reference>
<feature type="compositionally biased region" description="Acidic residues" evidence="1">
    <location>
        <begin position="553"/>
        <end position="567"/>
    </location>
</feature>
<proteinExistence type="predicted"/>
<accession>A0A4Y8CZW6</accession>
<dbReference type="EMBL" id="PHWZ01000235">
    <property type="protein sequence ID" value="TEY54931.1"/>
    <property type="molecule type" value="Genomic_DNA"/>
</dbReference>
<evidence type="ECO:0000313" key="3">
    <source>
        <dbReference type="Proteomes" id="UP000297299"/>
    </source>
</evidence>
<feature type="region of interest" description="Disordered" evidence="1">
    <location>
        <begin position="549"/>
        <end position="573"/>
    </location>
</feature>
<protein>
    <submittedName>
        <fullName evidence="2">Uncharacterized protein</fullName>
    </submittedName>
</protein>
<evidence type="ECO:0000313" key="2">
    <source>
        <dbReference type="EMBL" id="TEY54931.1"/>
    </source>
</evidence>
<name>A0A4Y8CZW6_9HELO</name>
<gene>
    <name evidence="2" type="ORF">BOTCAL_0235g00030</name>
</gene>